<evidence type="ECO:0000256" key="7">
    <source>
        <dbReference type="ARBA" id="ARBA00022777"/>
    </source>
</evidence>
<dbReference type="EC" id="2.7.4.8" evidence="3 11"/>
<dbReference type="GO" id="GO:0005524">
    <property type="term" value="F:ATP binding"/>
    <property type="evidence" value="ECO:0007669"/>
    <property type="project" value="UniProtKB-UniRule"/>
</dbReference>
<dbReference type="Gene3D" id="3.30.63.10">
    <property type="entry name" value="Guanylate Kinase phosphate binding domain"/>
    <property type="match status" value="1"/>
</dbReference>
<keyword evidence="14" id="KW-1185">Reference proteome</keyword>
<feature type="domain" description="Guanylate kinase-like" evidence="12">
    <location>
        <begin position="11"/>
        <end position="191"/>
    </location>
</feature>
<accession>A0A7Z0WTZ0</accession>
<evidence type="ECO:0000256" key="9">
    <source>
        <dbReference type="ARBA" id="ARBA00030128"/>
    </source>
</evidence>
<evidence type="ECO:0000256" key="2">
    <source>
        <dbReference type="ARBA" id="ARBA00005790"/>
    </source>
</evidence>
<proteinExistence type="inferred from homology"/>
<comment type="subcellular location">
    <subcellularLocation>
        <location evidence="11">Cytoplasm</location>
    </subcellularLocation>
</comment>
<dbReference type="AlphaFoldDB" id="A0A7Z0WTZ0"/>
<evidence type="ECO:0000256" key="6">
    <source>
        <dbReference type="ARBA" id="ARBA00022741"/>
    </source>
</evidence>
<dbReference type="EMBL" id="MSIF01000001">
    <property type="protein sequence ID" value="OLF13731.1"/>
    <property type="molecule type" value="Genomic_DNA"/>
</dbReference>
<evidence type="ECO:0000256" key="8">
    <source>
        <dbReference type="ARBA" id="ARBA00022840"/>
    </source>
</evidence>
<comment type="function">
    <text evidence="1 11">Essential for recycling GMP and indirectly, cGMP.</text>
</comment>
<sequence>MSNSHRNVRRGRLVVLAGPSGVGKSSVVRELLEMDPDLWFSVSVTTREQRPGERDGVDYRFVSPADFDSMIAKDELLEWAEIHRGTHRSGTPRAPIENRLADGRPALVEVDLQGARELRRSMPEAFLVFLCPPSWDALVERLVGRGTESPEIVERRLRTAKEELAAQDEFDAVVVNTDVKSAARELLTLVLDKSSDQLENHE</sequence>
<keyword evidence="8 11" id="KW-0067">ATP-binding</keyword>
<dbReference type="InterPro" id="IPR020590">
    <property type="entry name" value="Guanylate_kinase_CS"/>
</dbReference>
<dbReference type="HAMAP" id="MF_00328">
    <property type="entry name" value="Guanylate_kinase"/>
    <property type="match status" value="1"/>
</dbReference>
<comment type="similarity">
    <text evidence="2 11">Belongs to the guanylate kinase family.</text>
</comment>
<evidence type="ECO:0000256" key="1">
    <source>
        <dbReference type="ARBA" id="ARBA00003531"/>
    </source>
</evidence>
<evidence type="ECO:0000256" key="3">
    <source>
        <dbReference type="ARBA" id="ARBA00012961"/>
    </source>
</evidence>
<gene>
    <name evidence="11" type="primary">gmk</name>
    <name evidence="13" type="ORF">BLA60_00555</name>
</gene>
<dbReference type="SMART" id="SM00072">
    <property type="entry name" value="GuKc"/>
    <property type="match status" value="1"/>
</dbReference>
<evidence type="ECO:0000256" key="11">
    <source>
        <dbReference type="HAMAP-Rule" id="MF_00328"/>
    </source>
</evidence>
<dbReference type="PANTHER" id="PTHR23117">
    <property type="entry name" value="GUANYLATE KINASE-RELATED"/>
    <property type="match status" value="1"/>
</dbReference>
<evidence type="ECO:0000313" key="14">
    <source>
        <dbReference type="Proteomes" id="UP000185696"/>
    </source>
</evidence>
<dbReference type="OrthoDB" id="9808150at2"/>
<dbReference type="Proteomes" id="UP000185696">
    <property type="component" value="Unassembled WGS sequence"/>
</dbReference>
<name>A0A7Z0WTZ0_9PSEU</name>
<dbReference type="PROSITE" id="PS50052">
    <property type="entry name" value="GUANYLATE_KINASE_2"/>
    <property type="match status" value="1"/>
</dbReference>
<dbReference type="RefSeq" id="WP_075130681.1">
    <property type="nucleotide sequence ID" value="NZ_MSIF01000001.1"/>
</dbReference>
<dbReference type="PANTHER" id="PTHR23117:SF13">
    <property type="entry name" value="GUANYLATE KINASE"/>
    <property type="match status" value="1"/>
</dbReference>
<dbReference type="InterPro" id="IPR027417">
    <property type="entry name" value="P-loop_NTPase"/>
</dbReference>
<dbReference type="InterPro" id="IPR017665">
    <property type="entry name" value="Guanylate_kinase"/>
</dbReference>
<evidence type="ECO:0000256" key="5">
    <source>
        <dbReference type="ARBA" id="ARBA00022679"/>
    </source>
</evidence>
<dbReference type="Gene3D" id="3.40.50.300">
    <property type="entry name" value="P-loop containing nucleotide triphosphate hydrolases"/>
    <property type="match status" value="1"/>
</dbReference>
<dbReference type="InterPro" id="IPR008145">
    <property type="entry name" value="GK/Ca_channel_bsu"/>
</dbReference>
<evidence type="ECO:0000256" key="4">
    <source>
        <dbReference type="ARBA" id="ARBA00016296"/>
    </source>
</evidence>
<dbReference type="CDD" id="cd00071">
    <property type="entry name" value="GMPK"/>
    <property type="match status" value="1"/>
</dbReference>
<dbReference type="GO" id="GO:0004385">
    <property type="term" value="F:GMP kinase activity"/>
    <property type="evidence" value="ECO:0007669"/>
    <property type="project" value="UniProtKB-UniRule"/>
</dbReference>
<evidence type="ECO:0000313" key="13">
    <source>
        <dbReference type="EMBL" id="OLF13731.1"/>
    </source>
</evidence>
<dbReference type="PROSITE" id="PS00856">
    <property type="entry name" value="GUANYLATE_KINASE_1"/>
    <property type="match status" value="1"/>
</dbReference>
<dbReference type="NCBIfam" id="TIGR03263">
    <property type="entry name" value="guanyl_kin"/>
    <property type="match status" value="1"/>
</dbReference>
<keyword evidence="11" id="KW-0963">Cytoplasm</keyword>
<feature type="binding site" evidence="11">
    <location>
        <begin position="18"/>
        <end position="25"/>
    </location>
    <ligand>
        <name>ATP</name>
        <dbReference type="ChEBI" id="CHEBI:30616"/>
    </ligand>
</feature>
<dbReference type="FunFam" id="3.30.63.10:FF:000002">
    <property type="entry name" value="Guanylate kinase 1"/>
    <property type="match status" value="1"/>
</dbReference>
<comment type="caution">
    <text evidence="13">The sequence shown here is derived from an EMBL/GenBank/DDBJ whole genome shotgun (WGS) entry which is preliminary data.</text>
</comment>
<dbReference type="InterPro" id="IPR008144">
    <property type="entry name" value="Guanylate_kin-like_dom"/>
</dbReference>
<dbReference type="SUPFAM" id="SSF52540">
    <property type="entry name" value="P-loop containing nucleoside triphosphate hydrolases"/>
    <property type="match status" value="1"/>
</dbReference>
<evidence type="ECO:0000259" key="12">
    <source>
        <dbReference type="PROSITE" id="PS50052"/>
    </source>
</evidence>
<dbReference type="GO" id="GO:0005829">
    <property type="term" value="C:cytosol"/>
    <property type="evidence" value="ECO:0007669"/>
    <property type="project" value="TreeGrafter"/>
</dbReference>
<reference evidence="13 14" key="1">
    <citation type="submission" date="2016-12" db="EMBL/GenBank/DDBJ databases">
        <title>The draft genome sequence of Actinophytocola xinjiangensis.</title>
        <authorList>
            <person name="Wang W."/>
            <person name="Yuan L."/>
        </authorList>
    </citation>
    <scope>NUCLEOTIDE SEQUENCE [LARGE SCALE GENOMIC DNA]</scope>
    <source>
        <strain evidence="13 14">CGMCC 4.4663</strain>
    </source>
</reference>
<organism evidence="13 14">
    <name type="scientific">Actinophytocola xinjiangensis</name>
    <dbReference type="NCBI Taxonomy" id="485602"/>
    <lineage>
        <taxon>Bacteria</taxon>
        <taxon>Bacillati</taxon>
        <taxon>Actinomycetota</taxon>
        <taxon>Actinomycetes</taxon>
        <taxon>Pseudonocardiales</taxon>
        <taxon>Pseudonocardiaceae</taxon>
    </lineage>
</organism>
<keyword evidence="7 11" id="KW-0418">Kinase</keyword>
<keyword evidence="6 11" id="KW-0547">Nucleotide-binding</keyword>
<comment type="catalytic activity">
    <reaction evidence="10 11">
        <text>GMP + ATP = GDP + ADP</text>
        <dbReference type="Rhea" id="RHEA:20780"/>
        <dbReference type="ChEBI" id="CHEBI:30616"/>
        <dbReference type="ChEBI" id="CHEBI:58115"/>
        <dbReference type="ChEBI" id="CHEBI:58189"/>
        <dbReference type="ChEBI" id="CHEBI:456216"/>
        <dbReference type="EC" id="2.7.4.8"/>
    </reaction>
</comment>
<dbReference type="Pfam" id="PF00625">
    <property type="entry name" value="Guanylate_kin"/>
    <property type="match status" value="1"/>
</dbReference>
<keyword evidence="5 11" id="KW-0808">Transferase</keyword>
<protein>
    <recommendedName>
        <fullName evidence="4 11">Guanylate kinase</fullName>
        <ecNumber evidence="3 11">2.7.4.8</ecNumber>
    </recommendedName>
    <alternativeName>
        <fullName evidence="9 11">GMP kinase</fullName>
    </alternativeName>
</protein>
<evidence type="ECO:0000256" key="10">
    <source>
        <dbReference type="ARBA" id="ARBA00048594"/>
    </source>
</evidence>